<gene>
    <name evidence="1" type="ORF">NEIELOOT_00420</name>
</gene>
<evidence type="ECO:0000313" key="2">
    <source>
        <dbReference type="Proteomes" id="UP000005536"/>
    </source>
</evidence>
<name>D4DMZ6_NEIEG</name>
<accession>D4DMZ6</accession>
<comment type="caution">
    <text evidence="1">The sequence shown here is derived from an EMBL/GenBank/DDBJ whole genome shotgun (WGS) entry which is preliminary data.</text>
</comment>
<dbReference type="AlphaFoldDB" id="D4DMZ6"/>
<proteinExistence type="predicted"/>
<dbReference type="Proteomes" id="UP000005536">
    <property type="component" value="Unassembled WGS sequence"/>
</dbReference>
<reference evidence="1 2" key="1">
    <citation type="submission" date="2010-02" db="EMBL/GenBank/DDBJ databases">
        <authorList>
            <person name="Weinstock G."/>
            <person name="Sodergren E."/>
            <person name="Clifton S."/>
            <person name="Fulton L."/>
            <person name="Fulton B."/>
            <person name="Courtney L."/>
            <person name="Fronick C."/>
            <person name="Harrison M."/>
            <person name="Strong C."/>
            <person name="Farmer C."/>
            <person name="Delahaunty K."/>
            <person name="Markovic C."/>
            <person name="Hall O."/>
            <person name="Minx P."/>
            <person name="Tomlinson C."/>
            <person name="Mitreva M."/>
            <person name="Nelson J."/>
            <person name="Hou S."/>
            <person name="Wollam A."/>
            <person name="Pepin K.H."/>
            <person name="Johnson M."/>
            <person name="Bhonagiri V."/>
            <person name="Zhang X."/>
            <person name="Suruliraj S."/>
            <person name="Warren W."/>
            <person name="Chinwalla A."/>
            <person name="Mardis E.R."/>
            <person name="Wilson R.K."/>
        </authorList>
    </citation>
    <scope>NUCLEOTIDE SEQUENCE [LARGE SCALE GENOMIC DNA]</scope>
    <source>
        <strain evidence="1 2">ATCC 29315</strain>
    </source>
</reference>
<organism evidence="1 2">
    <name type="scientific">Neisseria elongata subsp. glycolytica ATCC 29315</name>
    <dbReference type="NCBI Taxonomy" id="546263"/>
    <lineage>
        <taxon>Bacteria</taxon>
        <taxon>Pseudomonadati</taxon>
        <taxon>Pseudomonadota</taxon>
        <taxon>Betaproteobacteria</taxon>
        <taxon>Neisseriales</taxon>
        <taxon>Neisseriaceae</taxon>
        <taxon>Neisseria</taxon>
    </lineage>
</organism>
<protein>
    <submittedName>
        <fullName evidence="1">Uncharacterized protein</fullName>
    </submittedName>
</protein>
<evidence type="ECO:0000313" key="1">
    <source>
        <dbReference type="EMBL" id="EFE50714.1"/>
    </source>
</evidence>
<sequence length="46" mass="5184">MEGRVYGLALPPCLENKFVRSAVAVRCSERGRPSESEKYLIKVKLC</sequence>
<dbReference type="EMBL" id="ADBF01000012">
    <property type="protein sequence ID" value="EFE50714.1"/>
    <property type="molecule type" value="Genomic_DNA"/>
</dbReference>